<name>A0ABD4UE62_9BURK</name>
<gene>
    <name evidence="1" type="ORF">UE95_015535</name>
</gene>
<accession>A0ABD4UE62</accession>
<organism evidence="1 2">
    <name type="scientific">Burkholderia cenocepacia</name>
    <dbReference type="NCBI Taxonomy" id="95486"/>
    <lineage>
        <taxon>Bacteria</taxon>
        <taxon>Pseudomonadati</taxon>
        <taxon>Pseudomonadota</taxon>
        <taxon>Betaproteobacteria</taxon>
        <taxon>Burkholderiales</taxon>
        <taxon>Burkholderiaceae</taxon>
        <taxon>Burkholderia</taxon>
        <taxon>Burkholderia cepacia complex</taxon>
    </lineage>
</organism>
<dbReference type="AlphaFoldDB" id="A0ABD4UE62"/>
<reference evidence="1 2" key="1">
    <citation type="journal article" date="2017" name="Front. Microbiol.">
        <title>Genomics reveals a unique clone of Burkholderia cenocepacia harbouring an actively excising novel genomic island.</title>
        <authorList>
            <person name="Patil P."/>
            <person name="Mali S."/>
            <person name="Midha S."/>
            <person name="Gautam V."/>
            <person name="Dash L."/>
            <person name="Kumar S."/>
            <person name="Shastri J."/>
            <person name="Singhal L."/>
            <person name="Patil P.B."/>
        </authorList>
    </citation>
    <scope>NUCLEOTIDE SEQUENCE [LARGE SCALE GENOMIC DNA]</scope>
    <source>
        <strain evidence="1 2">BC-19</strain>
    </source>
</reference>
<reference evidence="1 2" key="2">
    <citation type="journal article" date="2017" name="Front. Microbiol.">
        <title>Genomics Reveals a Unique Clone of Burkholderia cenocepacia Harboring an Actively Excising Novel Genomic Island.</title>
        <authorList>
            <person name="Patil P.P."/>
            <person name="Mali S."/>
            <person name="Midha S."/>
            <person name="Gautam V."/>
            <person name="Dash L."/>
            <person name="Kumar S."/>
            <person name="Shastri J."/>
            <person name="Singhal L."/>
            <person name="Patil P.B."/>
        </authorList>
    </citation>
    <scope>NUCLEOTIDE SEQUENCE [LARGE SCALE GENOMIC DNA]</scope>
    <source>
        <strain evidence="1 2">BC-19</strain>
    </source>
</reference>
<sequence length="216" mass="23810">MQTNTADTVSVDIKVPAEMPEFSEDLIYSPRMRVVRVGQSLKTWRVADQTFESDPTTPEGIEQTVLGMLSDLRFLCDEHGLDFARIDRMAYGDYTVVKNEARREAAKQAESAAVDNVPSASLKLQVLGMYSYAAVSSLDGYQYLAGFVRATTVSKGTGIFVVNGVLNRATYKKLLEEARAAQLQVDRVVVYGEIATYTGAGIRFTKFDELPGLDRG</sequence>
<comment type="caution">
    <text evidence="1">The sequence shown here is derived from an EMBL/GenBank/DDBJ whole genome shotgun (WGS) entry which is preliminary data.</text>
</comment>
<protein>
    <submittedName>
        <fullName evidence="1">Uncharacterized protein</fullName>
    </submittedName>
</protein>
<evidence type="ECO:0000313" key="2">
    <source>
        <dbReference type="Proteomes" id="UP000191686"/>
    </source>
</evidence>
<evidence type="ECO:0000313" key="1">
    <source>
        <dbReference type="EMBL" id="MCW3712701.1"/>
    </source>
</evidence>
<proteinExistence type="predicted"/>
<dbReference type="EMBL" id="JYMX02000010">
    <property type="protein sequence ID" value="MCW3712701.1"/>
    <property type="molecule type" value="Genomic_DNA"/>
</dbReference>
<dbReference type="RefSeq" id="WP_174924693.1">
    <property type="nucleotide sequence ID" value="NZ_CAJPCR010000059.1"/>
</dbReference>
<dbReference type="Proteomes" id="UP000191686">
    <property type="component" value="Unassembled WGS sequence"/>
</dbReference>